<evidence type="ECO:0000313" key="5">
    <source>
        <dbReference type="Proteomes" id="UP001172082"/>
    </source>
</evidence>
<dbReference type="InterPro" id="IPR005255">
    <property type="entry name" value="PdxA_fam"/>
</dbReference>
<evidence type="ECO:0000256" key="1">
    <source>
        <dbReference type="ARBA" id="ARBA00022723"/>
    </source>
</evidence>
<proteinExistence type="predicted"/>
<dbReference type="EMBL" id="JAUJEA010000005">
    <property type="protein sequence ID" value="MDN5202937.1"/>
    <property type="molecule type" value="Genomic_DNA"/>
</dbReference>
<organism evidence="4 5">
    <name type="scientific">Splendidivirga corallicola</name>
    <dbReference type="NCBI Taxonomy" id="3051826"/>
    <lineage>
        <taxon>Bacteria</taxon>
        <taxon>Pseudomonadati</taxon>
        <taxon>Bacteroidota</taxon>
        <taxon>Cytophagia</taxon>
        <taxon>Cytophagales</taxon>
        <taxon>Splendidivirgaceae</taxon>
        <taxon>Splendidivirga</taxon>
    </lineage>
</organism>
<dbReference type="Pfam" id="PF04166">
    <property type="entry name" value="PdxA"/>
    <property type="match status" value="1"/>
</dbReference>
<dbReference type="GO" id="GO:0050570">
    <property type="term" value="F:4-hydroxythreonine-4-phosphate dehydrogenase activity"/>
    <property type="evidence" value="ECO:0007669"/>
    <property type="project" value="UniProtKB-EC"/>
</dbReference>
<evidence type="ECO:0000313" key="4">
    <source>
        <dbReference type="EMBL" id="MDN5202937.1"/>
    </source>
</evidence>
<keyword evidence="1" id="KW-0479">Metal-binding</keyword>
<dbReference type="Gene3D" id="3.40.718.10">
    <property type="entry name" value="Isopropylmalate Dehydrogenase"/>
    <property type="match status" value="1"/>
</dbReference>
<reference evidence="4" key="1">
    <citation type="submission" date="2023-06" db="EMBL/GenBank/DDBJ databases">
        <title>Genomic of Parafulvivirga corallium.</title>
        <authorList>
            <person name="Wang G."/>
        </authorList>
    </citation>
    <scope>NUCLEOTIDE SEQUENCE</scope>
    <source>
        <strain evidence="4">BMA10</strain>
    </source>
</reference>
<keyword evidence="5" id="KW-1185">Reference proteome</keyword>
<dbReference type="PANTHER" id="PTHR30004">
    <property type="entry name" value="4-HYDROXYTHREONINE-4-PHOSPHATE DEHYDROGENASE"/>
    <property type="match status" value="1"/>
</dbReference>
<name>A0ABT8KSG8_9BACT</name>
<protein>
    <submittedName>
        <fullName evidence="4">4-hydroxythreonine-4-phosphate dehydrogenase PdxA</fullName>
        <ecNumber evidence="4">1.1.1.262</ecNumber>
    </submittedName>
</protein>
<comment type="caution">
    <text evidence="4">The sequence shown here is derived from an EMBL/GenBank/DDBJ whole genome shotgun (WGS) entry which is preliminary data.</text>
</comment>
<keyword evidence="2 4" id="KW-0560">Oxidoreductase</keyword>
<evidence type="ECO:0000256" key="3">
    <source>
        <dbReference type="ARBA" id="ARBA00023027"/>
    </source>
</evidence>
<dbReference type="PANTHER" id="PTHR30004:SF6">
    <property type="entry name" value="D-THREONATE 4-PHOSPHATE DEHYDROGENASE"/>
    <property type="match status" value="1"/>
</dbReference>
<dbReference type="NCBIfam" id="TIGR00557">
    <property type="entry name" value="pdxA"/>
    <property type="match status" value="1"/>
</dbReference>
<evidence type="ECO:0000256" key="2">
    <source>
        <dbReference type="ARBA" id="ARBA00023002"/>
    </source>
</evidence>
<keyword evidence="3" id="KW-0520">NAD</keyword>
<gene>
    <name evidence="4" type="primary">pdxA</name>
    <name evidence="4" type="ORF">QQ008_16225</name>
</gene>
<dbReference type="Proteomes" id="UP001172082">
    <property type="component" value="Unassembled WGS sequence"/>
</dbReference>
<dbReference type="EC" id="1.1.1.262" evidence="4"/>
<dbReference type="SUPFAM" id="SSF53659">
    <property type="entry name" value="Isocitrate/Isopropylmalate dehydrogenase-like"/>
    <property type="match status" value="1"/>
</dbReference>
<accession>A0ABT8KSG8</accession>
<sequence>MNKSKPKTKPVVGLSIGDLNGVGPEIIIKALSDNRILKLITPVVYGSTKVLSYYRKSMNLEPFNHNPVNNSFDLHFKKINVVNCWSEAIELKPGEATPESGTCAFKALEKATADLKEGKIHALITAPINKKNIQSDDFNFPGHTEYITEKFEAKDSLMILASDRLKVGVVTGHMSLKEVPNALTKEKIINKASILLESMKKDFGAAKPRIAVLGLNPHAGEDGILGNEEQEVISPAIAELKKKGHLIFGPYPADGFFGTAQYEKFDATLAMYHDQGLVPFKTLSFEEGVNFTAGLSHVRTSPDHGTAYNIAGKNQANESSIRSAIFMAVDILNHRNELNPVSTN</sequence>
<dbReference type="RefSeq" id="WP_346752956.1">
    <property type="nucleotide sequence ID" value="NZ_JAUJEA010000005.1"/>
</dbReference>